<keyword evidence="11 19" id="KW-1133">Transmembrane helix</keyword>
<dbReference type="InterPro" id="IPR003599">
    <property type="entry name" value="Ig_sub"/>
</dbReference>
<name>A0A9P1NAV6_9PELO</name>
<evidence type="ECO:0000256" key="6">
    <source>
        <dbReference type="ARBA" id="ARBA00022729"/>
    </source>
</evidence>
<dbReference type="GO" id="GO:0016020">
    <property type="term" value="C:membrane"/>
    <property type="evidence" value="ECO:0007669"/>
    <property type="project" value="UniProtKB-SubCell"/>
</dbReference>
<keyword evidence="23" id="KW-1185">Reference proteome</keyword>
<comment type="subcellular location">
    <subcellularLocation>
        <location evidence="1">Membrane</location>
        <topology evidence="1">Single-pass membrane protein</topology>
    </subcellularLocation>
</comment>
<dbReference type="Pfam" id="PF00047">
    <property type="entry name" value="ig"/>
    <property type="match status" value="1"/>
</dbReference>
<dbReference type="SMART" id="SM00408">
    <property type="entry name" value="IGc2"/>
    <property type="match status" value="3"/>
</dbReference>
<evidence type="ECO:0000256" key="10">
    <source>
        <dbReference type="ARBA" id="ARBA00022840"/>
    </source>
</evidence>
<keyword evidence="10" id="KW-0067">ATP-binding</keyword>
<keyword evidence="9" id="KW-0418">Kinase</keyword>
<gene>
    <name evidence="22" type="ORF">CAMP_LOCUS18752</name>
</gene>
<evidence type="ECO:0000256" key="20">
    <source>
        <dbReference type="SAM" id="SignalP"/>
    </source>
</evidence>
<dbReference type="CDD" id="cd00096">
    <property type="entry name" value="Ig"/>
    <property type="match status" value="2"/>
</dbReference>
<evidence type="ECO:0000256" key="2">
    <source>
        <dbReference type="ARBA" id="ARBA00011902"/>
    </source>
</evidence>
<evidence type="ECO:0000256" key="12">
    <source>
        <dbReference type="ARBA" id="ARBA00023136"/>
    </source>
</evidence>
<keyword evidence="13" id="KW-0829">Tyrosine-protein kinase</keyword>
<evidence type="ECO:0000256" key="17">
    <source>
        <dbReference type="ARBA" id="ARBA00023319"/>
    </source>
</evidence>
<dbReference type="FunFam" id="2.60.40.10:FF:000032">
    <property type="entry name" value="palladin isoform X1"/>
    <property type="match status" value="1"/>
</dbReference>
<evidence type="ECO:0000256" key="7">
    <source>
        <dbReference type="ARBA" id="ARBA00022737"/>
    </source>
</evidence>
<dbReference type="AlphaFoldDB" id="A0A9P1NAV6"/>
<organism evidence="22 23">
    <name type="scientific">Caenorhabditis angaria</name>
    <dbReference type="NCBI Taxonomy" id="860376"/>
    <lineage>
        <taxon>Eukaryota</taxon>
        <taxon>Metazoa</taxon>
        <taxon>Ecdysozoa</taxon>
        <taxon>Nematoda</taxon>
        <taxon>Chromadorea</taxon>
        <taxon>Rhabditida</taxon>
        <taxon>Rhabditina</taxon>
        <taxon>Rhabditomorpha</taxon>
        <taxon>Rhabditoidea</taxon>
        <taxon>Rhabditidae</taxon>
        <taxon>Peloderinae</taxon>
        <taxon>Caenorhabditis</taxon>
    </lineage>
</organism>
<feature type="transmembrane region" description="Helical" evidence="19">
    <location>
        <begin position="390"/>
        <end position="412"/>
    </location>
</feature>
<evidence type="ECO:0000256" key="5">
    <source>
        <dbReference type="ARBA" id="ARBA00022692"/>
    </source>
</evidence>
<comment type="caution">
    <text evidence="22">The sequence shown here is derived from an EMBL/GenBank/DDBJ whole genome shotgun (WGS) entry which is preliminary data.</text>
</comment>
<feature type="domain" description="Ig-like" evidence="21">
    <location>
        <begin position="37"/>
        <end position="122"/>
    </location>
</feature>
<dbReference type="InterPro" id="IPR007110">
    <property type="entry name" value="Ig-like_dom"/>
</dbReference>
<dbReference type="InterPro" id="IPR036179">
    <property type="entry name" value="Ig-like_dom_sf"/>
</dbReference>
<dbReference type="FunFam" id="2.60.40.10:FF:000020">
    <property type="entry name" value="Fibroblast growth factor receptor"/>
    <property type="match status" value="1"/>
</dbReference>
<feature type="chain" id="PRO_5040280835" description="receptor protein-tyrosine kinase" evidence="20">
    <location>
        <begin position="21"/>
        <end position="549"/>
    </location>
</feature>
<evidence type="ECO:0000256" key="9">
    <source>
        <dbReference type="ARBA" id="ARBA00022777"/>
    </source>
</evidence>
<feature type="signal peptide" evidence="20">
    <location>
        <begin position="1"/>
        <end position="20"/>
    </location>
</feature>
<dbReference type="PANTHER" id="PTHR19890">
    <property type="entry name" value="FIBROBLAST GROWTH FACTOR RECEPTOR"/>
    <property type="match status" value="1"/>
</dbReference>
<feature type="domain" description="Ig-like" evidence="21">
    <location>
        <begin position="255"/>
        <end position="374"/>
    </location>
</feature>
<dbReference type="GO" id="GO:0004714">
    <property type="term" value="F:transmembrane receptor protein tyrosine kinase activity"/>
    <property type="evidence" value="ECO:0007669"/>
    <property type="project" value="UniProtKB-EC"/>
</dbReference>
<proteinExistence type="predicted"/>
<evidence type="ECO:0000256" key="18">
    <source>
        <dbReference type="SAM" id="MobiDB-lite"/>
    </source>
</evidence>
<dbReference type="InterPro" id="IPR013098">
    <property type="entry name" value="Ig_I-set"/>
</dbReference>
<evidence type="ECO:0000256" key="8">
    <source>
        <dbReference type="ARBA" id="ARBA00022741"/>
    </source>
</evidence>
<dbReference type="OrthoDB" id="6244905at2759"/>
<keyword evidence="4" id="KW-0808">Transferase</keyword>
<evidence type="ECO:0000256" key="14">
    <source>
        <dbReference type="ARBA" id="ARBA00023157"/>
    </source>
</evidence>
<dbReference type="PANTHER" id="PTHR19890:SF10">
    <property type="entry name" value="FIBROBLAST GROWTH FACTOR RECEPTOR-LIKE 1"/>
    <property type="match status" value="1"/>
</dbReference>
<dbReference type="InterPro" id="IPR003598">
    <property type="entry name" value="Ig_sub2"/>
</dbReference>
<feature type="region of interest" description="Disordered" evidence="18">
    <location>
        <begin position="418"/>
        <end position="445"/>
    </location>
</feature>
<dbReference type="PROSITE" id="PS50835">
    <property type="entry name" value="IG_LIKE"/>
    <property type="match status" value="3"/>
</dbReference>
<feature type="compositionally biased region" description="Pro residues" evidence="18">
    <location>
        <begin position="425"/>
        <end position="437"/>
    </location>
</feature>
<dbReference type="SUPFAM" id="SSF48726">
    <property type="entry name" value="Immunoglobulin"/>
    <property type="match status" value="3"/>
</dbReference>
<dbReference type="Pfam" id="PF07679">
    <property type="entry name" value="I-set"/>
    <property type="match status" value="2"/>
</dbReference>
<sequence length="549" mass="62703">MYSFNMVSILLLMFSIIVQSALIIRPNVVEAAHGVPPRMRDVETKFRIPLAQKQFKIVCPIISTGKDNVMIQWSKNGEQLDWDSRYKISKDGKELKMKSVKFEDSGRYQCQATNGFGHKTIEFIVHVHDENDHAGSVKDYLVLSNSSASPSWLIDMNNEWRSPIKINTGGKLELNCPAQGNPLPEIKWYQNDVQISEETHKHISSMRIEPAAASNSGVYRCVVENSLGSLSYTFEVSVGDYFDPPTTESTSYQEPSVEPIIDQPYNISVYAGHTAQFQCKVKSAENTLIKWLKEVKNPEKEKEEDPNATIIHANGMHLLVLDHIQTETIMPTDADNVYTNRLTISKVQHEHAGKYICVVTSAEGHIVYKAAELKVLTAYDFSFRITADSFFLVICPVVIIFIVFVIMAIIWLKKNQEPNGKLDSKPPPPPRMPPPAAPQEHQDWTSDRTLHSSKPLLLNNSMFQANTSTLKYHAATMDRNALHRTERRFDEMSNVYDNSTVQQPYWTQQRNNNNSIYNGGYRTLDVYNNHRNYPTSDDYSDHDHFFYKR</sequence>
<protein>
    <recommendedName>
        <fullName evidence="2">receptor protein-tyrosine kinase</fullName>
        <ecNumber evidence="2">2.7.10.1</ecNumber>
    </recommendedName>
</protein>
<reference evidence="22" key="1">
    <citation type="submission" date="2022-11" db="EMBL/GenBank/DDBJ databases">
        <authorList>
            <person name="Kikuchi T."/>
        </authorList>
    </citation>
    <scope>NUCLEOTIDE SEQUENCE</scope>
    <source>
        <strain evidence="22">PS1010</strain>
    </source>
</reference>
<dbReference type="InterPro" id="IPR013783">
    <property type="entry name" value="Ig-like_fold"/>
</dbReference>
<dbReference type="Gene3D" id="2.60.40.10">
    <property type="entry name" value="Immunoglobulins"/>
    <property type="match status" value="3"/>
</dbReference>
<evidence type="ECO:0000256" key="11">
    <source>
        <dbReference type="ARBA" id="ARBA00022989"/>
    </source>
</evidence>
<evidence type="ECO:0000256" key="19">
    <source>
        <dbReference type="SAM" id="Phobius"/>
    </source>
</evidence>
<dbReference type="SMART" id="SM00409">
    <property type="entry name" value="IG"/>
    <property type="match status" value="3"/>
</dbReference>
<dbReference type="EC" id="2.7.10.1" evidence="2"/>
<accession>A0A9P1NAV6</accession>
<keyword evidence="8" id="KW-0547">Nucleotide-binding</keyword>
<dbReference type="InterPro" id="IPR052615">
    <property type="entry name" value="FGFRL"/>
</dbReference>
<evidence type="ECO:0000259" key="21">
    <source>
        <dbReference type="PROSITE" id="PS50835"/>
    </source>
</evidence>
<evidence type="ECO:0000313" key="22">
    <source>
        <dbReference type="EMBL" id="CAI5456115.1"/>
    </source>
</evidence>
<keyword evidence="6 20" id="KW-0732">Signal</keyword>
<evidence type="ECO:0000256" key="13">
    <source>
        <dbReference type="ARBA" id="ARBA00023137"/>
    </source>
</evidence>
<keyword evidence="14" id="KW-1015">Disulfide bond</keyword>
<keyword evidence="3" id="KW-0597">Phosphoprotein</keyword>
<dbReference type="EMBL" id="CANHGI010000006">
    <property type="protein sequence ID" value="CAI5456115.1"/>
    <property type="molecule type" value="Genomic_DNA"/>
</dbReference>
<evidence type="ECO:0000256" key="4">
    <source>
        <dbReference type="ARBA" id="ARBA00022679"/>
    </source>
</evidence>
<keyword evidence="15" id="KW-0675">Receptor</keyword>
<keyword evidence="12 19" id="KW-0472">Membrane</keyword>
<feature type="domain" description="Ig-like" evidence="21">
    <location>
        <begin position="150"/>
        <end position="237"/>
    </location>
</feature>
<evidence type="ECO:0000256" key="1">
    <source>
        <dbReference type="ARBA" id="ARBA00004167"/>
    </source>
</evidence>
<keyword evidence="17" id="KW-0393">Immunoglobulin domain</keyword>
<evidence type="ECO:0000256" key="3">
    <source>
        <dbReference type="ARBA" id="ARBA00022553"/>
    </source>
</evidence>
<keyword evidence="16" id="KW-0325">Glycoprotein</keyword>
<dbReference type="InterPro" id="IPR013151">
    <property type="entry name" value="Immunoglobulin_dom"/>
</dbReference>
<keyword evidence="7" id="KW-0677">Repeat</keyword>
<dbReference type="Proteomes" id="UP001152747">
    <property type="component" value="Unassembled WGS sequence"/>
</dbReference>
<evidence type="ECO:0000313" key="23">
    <source>
        <dbReference type="Proteomes" id="UP001152747"/>
    </source>
</evidence>
<dbReference type="GO" id="GO:0005524">
    <property type="term" value="F:ATP binding"/>
    <property type="evidence" value="ECO:0007669"/>
    <property type="project" value="UniProtKB-KW"/>
</dbReference>
<evidence type="ECO:0000256" key="15">
    <source>
        <dbReference type="ARBA" id="ARBA00023170"/>
    </source>
</evidence>
<evidence type="ECO:0000256" key="16">
    <source>
        <dbReference type="ARBA" id="ARBA00023180"/>
    </source>
</evidence>
<keyword evidence="5 19" id="KW-0812">Transmembrane</keyword>